<comment type="similarity">
    <text evidence="1">Belongs to the isochorismatase family.</text>
</comment>
<dbReference type="PANTHER" id="PTHR11080">
    <property type="entry name" value="PYRAZINAMIDASE/NICOTINAMIDASE"/>
    <property type="match status" value="1"/>
</dbReference>
<evidence type="ECO:0000256" key="2">
    <source>
        <dbReference type="ARBA" id="ARBA00022801"/>
    </source>
</evidence>
<evidence type="ECO:0000256" key="1">
    <source>
        <dbReference type="ARBA" id="ARBA00006336"/>
    </source>
</evidence>
<dbReference type="InterPro" id="IPR036380">
    <property type="entry name" value="Isochorismatase-like_sf"/>
</dbReference>
<dbReference type="InterPro" id="IPR052347">
    <property type="entry name" value="Isochorismatase_Nicotinamidase"/>
</dbReference>
<evidence type="ECO:0008006" key="4">
    <source>
        <dbReference type="Google" id="ProtNLM"/>
    </source>
</evidence>
<reference evidence="3" key="1">
    <citation type="journal article" date="2020" name="Nature">
        <title>Giant virus diversity and host interactions through global metagenomics.</title>
        <authorList>
            <person name="Schulz F."/>
            <person name="Roux S."/>
            <person name="Paez-Espino D."/>
            <person name="Jungbluth S."/>
            <person name="Walsh D.A."/>
            <person name="Denef V.J."/>
            <person name="McMahon K.D."/>
            <person name="Konstantinidis K.T."/>
            <person name="Eloe-Fadrosh E.A."/>
            <person name="Kyrpides N.C."/>
            <person name="Woyke T."/>
        </authorList>
    </citation>
    <scope>NUCLEOTIDE SEQUENCE</scope>
    <source>
        <strain evidence="3">GVMAG-S-3300013094-109</strain>
    </source>
</reference>
<sequence>MQNLKELLNENGYVVLDIDSQIDFHAGGSLGVLGQPDEVPGTGEGAISDSQKIAKLILENPPDIFWASLDTHTPTHIAHSKFWLPEPPENTIIKFDNEFDGCYYLDGTNKIYLEPKSVKNIPDEVFKKWVFYYTKTLKEGGKFELFIWPFHCLENDKNRQVHKTLGNALKILKENRKTDVVYVVKGQNEATEMYSIFQAEIPISDENLEKAGIPEIYRIEFKNLYRGKCTNTGSSCQVDTDAFVSHAFLNTSFNFELYYQIVREIQNGSVLAVCGEAASHCVNWSLRDLIEFIKKDTSLGTLEKRQELLSRIVLLTDATSIVNLGYKPYDEKFANDTINLLEFCAENGVNLMTVSDFSNLFN</sequence>
<dbReference type="GO" id="GO:0016787">
    <property type="term" value="F:hydrolase activity"/>
    <property type="evidence" value="ECO:0007669"/>
    <property type="project" value="UniProtKB-KW"/>
</dbReference>
<proteinExistence type="inferred from homology"/>
<organism evidence="3">
    <name type="scientific">viral metagenome</name>
    <dbReference type="NCBI Taxonomy" id="1070528"/>
    <lineage>
        <taxon>unclassified sequences</taxon>
        <taxon>metagenomes</taxon>
        <taxon>organismal metagenomes</taxon>
    </lineage>
</organism>
<name>A0A6C0KY61_9ZZZZ</name>
<evidence type="ECO:0000313" key="3">
    <source>
        <dbReference type="EMBL" id="QHU21610.1"/>
    </source>
</evidence>
<keyword evidence="2" id="KW-0378">Hydrolase</keyword>
<dbReference type="AlphaFoldDB" id="A0A6C0KY61"/>
<accession>A0A6C0KY61</accession>
<dbReference type="Gene3D" id="3.40.50.850">
    <property type="entry name" value="Isochorismatase-like"/>
    <property type="match status" value="1"/>
</dbReference>
<dbReference type="PANTHER" id="PTHR11080:SF2">
    <property type="entry name" value="LD05707P"/>
    <property type="match status" value="1"/>
</dbReference>
<dbReference type="EMBL" id="MN740990">
    <property type="protein sequence ID" value="QHU21610.1"/>
    <property type="molecule type" value="Genomic_DNA"/>
</dbReference>
<protein>
    <recommendedName>
        <fullName evidence="4">Isochorismatase-like domain-containing protein</fullName>
    </recommendedName>
</protein>